<sequence>MPPGAEFLGFRPAFPLFTNFLCSHIVGRWNFSFVIDIGILLVVETCLYDRCCSRLYHIIIASSLARSACLLACLPNIVCILPSNSSCALIVQQHVCFIAIPPSRTIVIHQTQHPEIPPSCFSFTSNRLHQINRASLQLLPSPKTPPTWPPRSITTRTVSTDLRSAAPIHLHLQIPISPISHALAHTTSLDHSTNLTDPEKISAASLPPISPAPHAPSTHRFGA</sequence>
<evidence type="ECO:0000313" key="3">
    <source>
        <dbReference type="Proteomes" id="UP001492380"/>
    </source>
</evidence>
<comment type="caution">
    <text evidence="2">The sequence shown here is derived from an EMBL/GenBank/DDBJ whole genome shotgun (WGS) entry which is preliminary data.</text>
</comment>
<evidence type="ECO:0000313" key="2">
    <source>
        <dbReference type="EMBL" id="KAK8223914.1"/>
    </source>
</evidence>
<reference evidence="2 3" key="1">
    <citation type="submission" date="2024-04" db="EMBL/GenBank/DDBJ databases">
        <title>Phyllosticta paracitricarpa is synonymous to the EU quarantine fungus P. citricarpa based on phylogenomic analyses.</title>
        <authorList>
            <consortium name="Lawrence Berkeley National Laboratory"/>
            <person name="Van Ingen-Buijs V.A."/>
            <person name="Van Westerhoven A.C."/>
            <person name="Haridas S."/>
            <person name="Skiadas P."/>
            <person name="Martin F."/>
            <person name="Groenewald J.Z."/>
            <person name="Crous P.W."/>
            <person name="Seidl M.F."/>
        </authorList>
    </citation>
    <scope>NUCLEOTIDE SEQUENCE [LARGE SCALE GENOMIC DNA]</scope>
    <source>
        <strain evidence="2 3">CBS 123374</strain>
    </source>
</reference>
<organism evidence="2 3">
    <name type="scientific">Phyllosticta capitalensis</name>
    <dbReference type="NCBI Taxonomy" id="121624"/>
    <lineage>
        <taxon>Eukaryota</taxon>
        <taxon>Fungi</taxon>
        <taxon>Dikarya</taxon>
        <taxon>Ascomycota</taxon>
        <taxon>Pezizomycotina</taxon>
        <taxon>Dothideomycetes</taxon>
        <taxon>Dothideomycetes incertae sedis</taxon>
        <taxon>Botryosphaeriales</taxon>
        <taxon>Phyllostictaceae</taxon>
        <taxon>Phyllosticta</taxon>
    </lineage>
</organism>
<proteinExistence type="predicted"/>
<dbReference type="EMBL" id="JBBWRZ010000013">
    <property type="protein sequence ID" value="KAK8223914.1"/>
    <property type="molecule type" value="Genomic_DNA"/>
</dbReference>
<gene>
    <name evidence="2" type="ORF">HDK90DRAFT_108895</name>
</gene>
<accession>A0ABR1YAT2</accession>
<evidence type="ECO:0000256" key="1">
    <source>
        <dbReference type="SAM" id="MobiDB-lite"/>
    </source>
</evidence>
<name>A0ABR1YAT2_9PEZI</name>
<dbReference type="Proteomes" id="UP001492380">
    <property type="component" value="Unassembled WGS sequence"/>
</dbReference>
<keyword evidence="3" id="KW-1185">Reference proteome</keyword>
<feature type="region of interest" description="Disordered" evidence="1">
    <location>
        <begin position="190"/>
        <end position="223"/>
    </location>
</feature>
<protein>
    <submittedName>
        <fullName evidence="2">Uncharacterized protein</fullName>
    </submittedName>
</protein>